<dbReference type="Gene3D" id="1.10.287.470">
    <property type="entry name" value="Helix hairpin bin"/>
    <property type="match status" value="1"/>
</dbReference>
<protein>
    <recommendedName>
        <fullName evidence="9">Membrane fusion protein (MFP) family protein</fullName>
    </recommendedName>
</protein>
<evidence type="ECO:0000256" key="9">
    <source>
        <dbReference type="RuleBase" id="RU365093"/>
    </source>
</evidence>
<name>A0ABU0WAG8_9PROT</name>
<dbReference type="EMBL" id="JAUJFI010000001">
    <property type="protein sequence ID" value="MDQ2101126.1"/>
    <property type="molecule type" value="Genomic_DNA"/>
</dbReference>
<evidence type="ECO:0000256" key="8">
    <source>
        <dbReference type="ARBA" id="ARBA00023136"/>
    </source>
</evidence>
<dbReference type="PRINTS" id="PR01490">
    <property type="entry name" value="RTXTOXIND"/>
</dbReference>
<feature type="domain" description="AprE-like beta-barrel" evidence="11">
    <location>
        <begin position="350"/>
        <end position="437"/>
    </location>
</feature>
<dbReference type="Pfam" id="PF26002">
    <property type="entry name" value="Beta-barrel_AprE"/>
    <property type="match status" value="1"/>
</dbReference>
<keyword evidence="6" id="KW-0812">Transmembrane</keyword>
<evidence type="ECO:0000256" key="7">
    <source>
        <dbReference type="ARBA" id="ARBA00022989"/>
    </source>
</evidence>
<dbReference type="Proteomes" id="UP001227317">
    <property type="component" value="Unassembled WGS sequence"/>
</dbReference>
<proteinExistence type="inferred from homology"/>
<dbReference type="InterPro" id="IPR058982">
    <property type="entry name" value="Beta-barrel_AprE"/>
</dbReference>
<keyword evidence="7" id="KW-1133">Transmembrane helix</keyword>
<evidence type="ECO:0000256" key="2">
    <source>
        <dbReference type="ARBA" id="ARBA00009477"/>
    </source>
</evidence>
<keyword evidence="3 9" id="KW-0813">Transport</keyword>
<dbReference type="RefSeq" id="WP_306703108.1">
    <property type="nucleotide sequence ID" value="NZ_JAUJFI010000001.1"/>
</dbReference>
<evidence type="ECO:0000313" key="12">
    <source>
        <dbReference type="EMBL" id="MDQ2101126.1"/>
    </source>
</evidence>
<feature type="domain" description="AprE-like long alpha-helical hairpin" evidence="10">
    <location>
        <begin position="119"/>
        <end position="308"/>
    </location>
</feature>
<comment type="similarity">
    <text evidence="2 9">Belongs to the membrane fusion protein (MFP) (TC 8.A.1) family.</text>
</comment>
<evidence type="ECO:0000256" key="4">
    <source>
        <dbReference type="ARBA" id="ARBA00022475"/>
    </source>
</evidence>
<keyword evidence="13" id="KW-1185">Reference proteome</keyword>
<evidence type="ECO:0000259" key="10">
    <source>
        <dbReference type="Pfam" id="PF25994"/>
    </source>
</evidence>
<dbReference type="InterPro" id="IPR050739">
    <property type="entry name" value="MFP"/>
</dbReference>
<dbReference type="PANTHER" id="PTHR30386:SF17">
    <property type="entry name" value="ALKALINE PROTEASE SECRETION PROTEIN APRE"/>
    <property type="match status" value="1"/>
</dbReference>
<dbReference type="NCBIfam" id="TIGR01843">
    <property type="entry name" value="type_I_hlyD"/>
    <property type="match status" value="1"/>
</dbReference>
<dbReference type="InterPro" id="IPR010129">
    <property type="entry name" value="T1SS_HlyD"/>
</dbReference>
<sequence>MTDTTIPQPTIPNPANAHSPLTAGWSPVIDVTPHEPTLRGTALAGALAVAIGFGGFFGWAFTASLDSAAIAPGTIAVESHRKTVSHLEGGILSELLVKDGDLVVAGQVLLRLDTTQSGAVVAQLHGQYWTSLARLARLRAEQTDAKAPVYAEELVTAAKTSSVAAEALAAEQRLFESRRDAYEGQISIQRKRIGQLRDELVALDAQRVAANDRLRYTQDELRIVETLLAKGYERKPRMLELQRNVADTKGRLGEIQADKSKAEQGIAAAELEIINLGNNRRSEVGNELQTIQATVSDLSERLRSAGDVLKRQELVAPQAGRVTNLRFYTPGGVIPAGQGILDIVPQDDGLIVEARVSPADVQNIDVGGSAMVRLVGYRQRLVPPVQGKVLTLSADQLEDERTGQGYFIARISLDAAALKALPNVDLHPGMPTEVMIHGHTRKAIEYFLTPLTDGMNRAFREN</sequence>
<evidence type="ECO:0000259" key="11">
    <source>
        <dbReference type="Pfam" id="PF26002"/>
    </source>
</evidence>
<keyword evidence="5 9" id="KW-0997">Cell inner membrane</keyword>
<dbReference type="Gene3D" id="2.40.50.100">
    <property type="match status" value="1"/>
</dbReference>
<evidence type="ECO:0000313" key="13">
    <source>
        <dbReference type="Proteomes" id="UP001227317"/>
    </source>
</evidence>
<dbReference type="Pfam" id="PF25994">
    <property type="entry name" value="HH_AprE"/>
    <property type="match status" value="1"/>
</dbReference>
<evidence type="ECO:0000256" key="3">
    <source>
        <dbReference type="ARBA" id="ARBA00022448"/>
    </source>
</evidence>
<dbReference type="Gene3D" id="2.40.30.170">
    <property type="match status" value="1"/>
</dbReference>
<accession>A0ABU0WAG8</accession>
<dbReference type="InterPro" id="IPR058781">
    <property type="entry name" value="HH_AprE-like"/>
</dbReference>
<comment type="subcellular location">
    <subcellularLocation>
        <location evidence="1 9">Cell inner membrane</location>
        <topology evidence="1 9">Single-pass membrane protein</topology>
    </subcellularLocation>
</comment>
<evidence type="ECO:0000256" key="6">
    <source>
        <dbReference type="ARBA" id="ARBA00022692"/>
    </source>
</evidence>
<gene>
    <name evidence="12" type="ORF">QSG27_00280</name>
</gene>
<keyword evidence="8" id="KW-0472">Membrane</keyword>
<evidence type="ECO:0000256" key="1">
    <source>
        <dbReference type="ARBA" id="ARBA00004377"/>
    </source>
</evidence>
<keyword evidence="4 9" id="KW-1003">Cell membrane</keyword>
<organism evidence="12 13">
    <name type="scientific">Azospirillum isscasi</name>
    <dbReference type="NCBI Taxonomy" id="3053926"/>
    <lineage>
        <taxon>Bacteria</taxon>
        <taxon>Pseudomonadati</taxon>
        <taxon>Pseudomonadota</taxon>
        <taxon>Alphaproteobacteria</taxon>
        <taxon>Rhodospirillales</taxon>
        <taxon>Azospirillaceae</taxon>
        <taxon>Azospirillum</taxon>
    </lineage>
</organism>
<reference evidence="12 13" key="1">
    <citation type="submission" date="2023-06" db="EMBL/GenBank/DDBJ databases">
        <title>Azospirillum isscasensis sp.nov, a bacterium isolated from rhizosphere soil of rice.</title>
        <authorList>
            <person name="Wang H."/>
        </authorList>
    </citation>
    <scope>NUCLEOTIDE SEQUENCE [LARGE SCALE GENOMIC DNA]</scope>
    <source>
        <strain evidence="12 13">C340-1</strain>
    </source>
</reference>
<comment type="caution">
    <text evidence="12">The sequence shown here is derived from an EMBL/GenBank/DDBJ whole genome shotgun (WGS) entry which is preliminary data.</text>
</comment>
<evidence type="ECO:0000256" key="5">
    <source>
        <dbReference type="ARBA" id="ARBA00022519"/>
    </source>
</evidence>
<dbReference type="PANTHER" id="PTHR30386">
    <property type="entry name" value="MEMBRANE FUSION SUBUNIT OF EMRAB-TOLC MULTIDRUG EFFLUX PUMP"/>
    <property type="match status" value="1"/>
</dbReference>